<organism evidence="2 3">
    <name type="scientific">Marinimicrococcus flavescens</name>
    <dbReference type="NCBI Taxonomy" id="3031815"/>
    <lineage>
        <taxon>Bacteria</taxon>
        <taxon>Pseudomonadati</taxon>
        <taxon>Pseudomonadota</taxon>
        <taxon>Alphaproteobacteria</taxon>
        <taxon>Geminicoccales</taxon>
        <taxon>Geminicoccaceae</taxon>
        <taxon>Marinimicrococcus</taxon>
    </lineage>
</organism>
<accession>A0AAP3UYN8</accession>
<evidence type="ECO:0000313" key="3">
    <source>
        <dbReference type="Proteomes" id="UP001301140"/>
    </source>
</evidence>
<dbReference type="EMBL" id="JARGEQ010000025">
    <property type="protein sequence ID" value="MDF1585576.1"/>
    <property type="molecule type" value="Genomic_DNA"/>
</dbReference>
<feature type="compositionally biased region" description="Basic and acidic residues" evidence="1">
    <location>
        <begin position="1"/>
        <end position="20"/>
    </location>
</feature>
<evidence type="ECO:0000256" key="1">
    <source>
        <dbReference type="SAM" id="MobiDB-lite"/>
    </source>
</evidence>
<feature type="region of interest" description="Disordered" evidence="1">
    <location>
        <begin position="1"/>
        <end position="26"/>
    </location>
</feature>
<dbReference type="Proteomes" id="UP001301140">
    <property type="component" value="Unassembled WGS sequence"/>
</dbReference>
<protein>
    <submittedName>
        <fullName evidence="2">Uncharacterized protein</fullName>
    </submittedName>
</protein>
<reference evidence="2 3" key="1">
    <citation type="submission" date="2023-03" db="EMBL/GenBank/DDBJ databases">
        <title>YIM 152171 draft genome.</title>
        <authorList>
            <person name="Yang Z."/>
        </authorList>
    </citation>
    <scope>NUCLEOTIDE SEQUENCE [LARGE SCALE GENOMIC DNA]</scope>
    <source>
        <strain evidence="2 3">YIM 152171</strain>
    </source>
</reference>
<dbReference type="RefSeq" id="WP_327787995.1">
    <property type="nucleotide sequence ID" value="NZ_JARGEQ010000025.1"/>
</dbReference>
<evidence type="ECO:0000313" key="2">
    <source>
        <dbReference type="EMBL" id="MDF1585576.1"/>
    </source>
</evidence>
<proteinExistence type="predicted"/>
<name>A0AAP3UYN8_9PROT</name>
<comment type="caution">
    <text evidence="2">The sequence shown here is derived from an EMBL/GenBank/DDBJ whole genome shotgun (WGS) entry which is preliminary data.</text>
</comment>
<dbReference type="PROSITE" id="PS51257">
    <property type="entry name" value="PROKAR_LIPOPROTEIN"/>
    <property type="match status" value="1"/>
</dbReference>
<dbReference type="AlphaFoldDB" id="A0AAP3UYN8"/>
<sequence length="78" mass="8792">MGKVIDLREWRDRESERGPGAHEPVPAASSFGAACASLPFYPLILWCASMEAWMNLWMPSTPRRMQAQEDTRCGPALR</sequence>
<gene>
    <name evidence="2" type="ORF">PZ740_04140</name>
</gene>
<keyword evidence="3" id="KW-1185">Reference proteome</keyword>